<evidence type="ECO:0000256" key="5">
    <source>
        <dbReference type="ARBA" id="ARBA00022741"/>
    </source>
</evidence>
<dbReference type="GO" id="GO:0005524">
    <property type="term" value="F:ATP binding"/>
    <property type="evidence" value="ECO:0007669"/>
    <property type="project" value="UniProtKB-KW"/>
</dbReference>
<evidence type="ECO:0000256" key="3">
    <source>
        <dbReference type="ARBA" id="ARBA00022553"/>
    </source>
</evidence>
<dbReference type="SUPFAM" id="SSF55874">
    <property type="entry name" value="ATPase domain of HSP90 chaperone/DNA topoisomerase II/histidine kinase"/>
    <property type="match status" value="1"/>
</dbReference>
<dbReference type="Proteomes" id="UP000242869">
    <property type="component" value="Unassembled WGS sequence"/>
</dbReference>
<feature type="domain" description="PAS" evidence="10">
    <location>
        <begin position="24"/>
        <end position="68"/>
    </location>
</feature>
<dbReference type="SMART" id="SM00086">
    <property type="entry name" value="PAC"/>
    <property type="match status" value="1"/>
</dbReference>
<keyword evidence="13" id="KW-1185">Reference proteome</keyword>
<evidence type="ECO:0000259" key="9">
    <source>
        <dbReference type="PROSITE" id="PS50109"/>
    </source>
</evidence>
<evidence type="ECO:0000256" key="2">
    <source>
        <dbReference type="ARBA" id="ARBA00012438"/>
    </source>
</evidence>
<evidence type="ECO:0000256" key="8">
    <source>
        <dbReference type="ARBA" id="ARBA00023012"/>
    </source>
</evidence>
<dbReference type="InterPro" id="IPR035965">
    <property type="entry name" value="PAS-like_dom_sf"/>
</dbReference>
<organism evidence="12 13">
    <name type="scientific">Formivibrio citricus</name>
    <dbReference type="NCBI Taxonomy" id="83765"/>
    <lineage>
        <taxon>Bacteria</taxon>
        <taxon>Pseudomonadati</taxon>
        <taxon>Pseudomonadota</taxon>
        <taxon>Betaproteobacteria</taxon>
        <taxon>Neisseriales</taxon>
        <taxon>Chitinibacteraceae</taxon>
        <taxon>Formivibrio</taxon>
    </lineage>
</organism>
<evidence type="ECO:0000313" key="13">
    <source>
        <dbReference type="Proteomes" id="UP000242869"/>
    </source>
</evidence>
<dbReference type="InterPro" id="IPR005467">
    <property type="entry name" value="His_kinase_dom"/>
</dbReference>
<accession>A0A1I4YW69</accession>
<dbReference type="InterPro" id="IPR014285">
    <property type="entry name" value="N_fixation_neg-reg_NifL"/>
</dbReference>
<dbReference type="InterPro" id="IPR001610">
    <property type="entry name" value="PAC"/>
</dbReference>
<dbReference type="InterPro" id="IPR013767">
    <property type="entry name" value="PAS_fold"/>
</dbReference>
<dbReference type="PANTHER" id="PTHR43065">
    <property type="entry name" value="SENSOR HISTIDINE KINASE"/>
    <property type="match status" value="1"/>
</dbReference>
<dbReference type="GO" id="GO:0004673">
    <property type="term" value="F:protein histidine kinase activity"/>
    <property type="evidence" value="ECO:0007669"/>
    <property type="project" value="UniProtKB-EC"/>
</dbReference>
<feature type="domain" description="PAC" evidence="11">
    <location>
        <begin position="95"/>
        <end position="149"/>
    </location>
</feature>
<dbReference type="AlphaFoldDB" id="A0A1I4YW69"/>
<dbReference type="PROSITE" id="PS50112">
    <property type="entry name" value="PAS"/>
    <property type="match status" value="1"/>
</dbReference>
<keyword evidence="3" id="KW-0597">Phosphoprotein</keyword>
<dbReference type="CDD" id="cd00130">
    <property type="entry name" value="PAS"/>
    <property type="match status" value="1"/>
</dbReference>
<dbReference type="Gene3D" id="3.30.565.10">
    <property type="entry name" value="Histidine kinase-like ATPase, C-terminal domain"/>
    <property type="match status" value="1"/>
</dbReference>
<reference evidence="13" key="1">
    <citation type="submission" date="2016-10" db="EMBL/GenBank/DDBJ databases">
        <authorList>
            <person name="Varghese N."/>
            <person name="Submissions S."/>
        </authorList>
    </citation>
    <scope>NUCLEOTIDE SEQUENCE [LARGE SCALE GENOMIC DNA]</scope>
    <source>
        <strain evidence="13">DSM 6150</strain>
    </source>
</reference>
<keyword evidence="5" id="KW-0547">Nucleotide-binding</keyword>
<feature type="domain" description="Histidine kinase" evidence="9">
    <location>
        <begin position="304"/>
        <end position="515"/>
    </location>
</feature>
<dbReference type="PRINTS" id="PR00344">
    <property type="entry name" value="BCTRLSENSOR"/>
</dbReference>
<dbReference type="RefSeq" id="WP_177187816.1">
    <property type="nucleotide sequence ID" value="NZ_FOVE01000009.1"/>
</dbReference>
<keyword evidence="4" id="KW-0808">Transferase</keyword>
<gene>
    <name evidence="12" type="ORF">SAMN05660284_01438</name>
</gene>
<name>A0A1I4YW69_9NEIS</name>
<dbReference type="NCBIfam" id="TIGR02938">
    <property type="entry name" value="nifL_nitrog"/>
    <property type="match status" value="1"/>
</dbReference>
<dbReference type="GO" id="GO:0009399">
    <property type="term" value="P:nitrogen fixation"/>
    <property type="evidence" value="ECO:0007669"/>
    <property type="project" value="InterPro"/>
</dbReference>
<dbReference type="GO" id="GO:0000160">
    <property type="term" value="P:phosphorelay signal transduction system"/>
    <property type="evidence" value="ECO:0007669"/>
    <property type="project" value="UniProtKB-KW"/>
</dbReference>
<evidence type="ECO:0000259" key="10">
    <source>
        <dbReference type="PROSITE" id="PS50112"/>
    </source>
</evidence>
<dbReference type="EMBL" id="FOVE01000009">
    <property type="protein sequence ID" value="SFN42264.1"/>
    <property type="molecule type" value="Genomic_DNA"/>
</dbReference>
<keyword evidence="7" id="KW-0067">ATP-binding</keyword>
<dbReference type="EC" id="2.7.13.3" evidence="2"/>
<dbReference type="PANTHER" id="PTHR43065:SF42">
    <property type="entry name" value="TWO-COMPONENT SENSOR PPRA"/>
    <property type="match status" value="1"/>
</dbReference>
<dbReference type="PROSITE" id="PS50109">
    <property type="entry name" value="HIS_KIN"/>
    <property type="match status" value="1"/>
</dbReference>
<protein>
    <recommendedName>
        <fullName evidence="2">histidine kinase</fullName>
        <ecNumber evidence="2">2.7.13.3</ecNumber>
    </recommendedName>
</protein>
<dbReference type="Gene3D" id="3.30.450.20">
    <property type="entry name" value="PAS domain"/>
    <property type="match status" value="2"/>
</dbReference>
<sequence length="521" mass="57953">MVIADNPYMDKITLPPSAAPTGLPDTLFQELVEAAPVAVTITDAKGGILYVNPAFCAITGYGIEEVIGANPSLLSYKTTPREIYTVLWENIEAGQPWQGRLINKRKDGSRYLAELSITPIRDEQGDIRYFLGIHRDITELHSLNERLQNQKKLTESIIDLAPVAIALLREDGGVVLDNQEYKKLMGSFGKEEPARALLASLQAEQGDAAWAKIQAQGEFADLPLRFDRPGGIGPRWFAVSGSWFDQSESSVDRFFNAEPQRYLLLAITDITAHKRQQQAQWLQTLRTMLAETELISRLRETLSGAAFQLSVPLNLIVAAEKRMAQRLPVTDPTLHALDEARKQGEAALEMLQSAMPAQRTESWMPVNCNELLHDVLNLLAERMLAEGVVVDWKPAMRLPPLLAQPIALRGAIKQLLTNALDALHNNRPAKRELALITRQEGDWIELDIMDSGPGIPEELRLKVFEPFFTTRPGGARAGMGMTLAQEVILRHQGSLEIDSNYLDGCRIVVRLPVELEGIEHD</sequence>
<dbReference type="InterPro" id="IPR000700">
    <property type="entry name" value="PAS-assoc_C"/>
</dbReference>
<dbReference type="SMART" id="SM00387">
    <property type="entry name" value="HATPase_c"/>
    <property type="match status" value="1"/>
</dbReference>
<dbReference type="Pfam" id="PF00989">
    <property type="entry name" value="PAS"/>
    <property type="match status" value="1"/>
</dbReference>
<comment type="catalytic activity">
    <reaction evidence="1">
        <text>ATP + protein L-histidine = ADP + protein N-phospho-L-histidine.</text>
        <dbReference type="EC" id="2.7.13.3"/>
    </reaction>
</comment>
<keyword evidence="8" id="KW-0902">Two-component regulatory system</keyword>
<evidence type="ECO:0000259" key="11">
    <source>
        <dbReference type="PROSITE" id="PS50113"/>
    </source>
</evidence>
<evidence type="ECO:0000256" key="7">
    <source>
        <dbReference type="ARBA" id="ARBA00022840"/>
    </source>
</evidence>
<evidence type="ECO:0000256" key="6">
    <source>
        <dbReference type="ARBA" id="ARBA00022777"/>
    </source>
</evidence>
<dbReference type="InterPro" id="IPR000014">
    <property type="entry name" value="PAS"/>
</dbReference>
<evidence type="ECO:0000313" key="12">
    <source>
        <dbReference type="EMBL" id="SFN42264.1"/>
    </source>
</evidence>
<keyword evidence="6 12" id="KW-0418">Kinase</keyword>
<dbReference type="NCBIfam" id="TIGR00229">
    <property type="entry name" value="sensory_box"/>
    <property type="match status" value="1"/>
</dbReference>
<dbReference type="InterPro" id="IPR003594">
    <property type="entry name" value="HATPase_dom"/>
</dbReference>
<dbReference type="STRING" id="83765.SAMN05660284_01438"/>
<evidence type="ECO:0000256" key="4">
    <source>
        <dbReference type="ARBA" id="ARBA00022679"/>
    </source>
</evidence>
<dbReference type="SUPFAM" id="SSF55785">
    <property type="entry name" value="PYP-like sensor domain (PAS domain)"/>
    <property type="match status" value="2"/>
</dbReference>
<proteinExistence type="predicted"/>
<dbReference type="SMART" id="SM00091">
    <property type="entry name" value="PAS"/>
    <property type="match status" value="2"/>
</dbReference>
<dbReference type="PROSITE" id="PS50113">
    <property type="entry name" value="PAC"/>
    <property type="match status" value="1"/>
</dbReference>
<dbReference type="GO" id="GO:0006355">
    <property type="term" value="P:regulation of DNA-templated transcription"/>
    <property type="evidence" value="ECO:0007669"/>
    <property type="project" value="InterPro"/>
</dbReference>
<dbReference type="Pfam" id="PF02518">
    <property type="entry name" value="HATPase_c"/>
    <property type="match status" value="1"/>
</dbReference>
<evidence type="ECO:0000256" key="1">
    <source>
        <dbReference type="ARBA" id="ARBA00000085"/>
    </source>
</evidence>
<dbReference type="InterPro" id="IPR004358">
    <property type="entry name" value="Sig_transdc_His_kin-like_C"/>
</dbReference>
<dbReference type="InterPro" id="IPR036890">
    <property type="entry name" value="HATPase_C_sf"/>
</dbReference>